<dbReference type="Pfam" id="PF17917">
    <property type="entry name" value="RT_RNaseH"/>
    <property type="match status" value="1"/>
</dbReference>
<evidence type="ECO:0000256" key="2">
    <source>
        <dbReference type="ARBA" id="ARBA00022679"/>
    </source>
</evidence>
<keyword evidence="2" id="KW-0808">Transferase</keyword>
<feature type="compositionally biased region" description="Gly residues" evidence="9">
    <location>
        <begin position="1262"/>
        <end position="1280"/>
    </location>
</feature>
<keyword evidence="4" id="KW-0540">Nuclease</keyword>
<dbReference type="SUPFAM" id="SSF57756">
    <property type="entry name" value="Retrovirus zinc finger-like domains"/>
    <property type="match status" value="1"/>
</dbReference>
<evidence type="ECO:0000256" key="1">
    <source>
        <dbReference type="ARBA" id="ARBA00012493"/>
    </source>
</evidence>
<protein>
    <recommendedName>
        <fullName evidence="1">RNA-directed DNA polymerase</fullName>
        <ecNumber evidence="1">2.7.7.49</ecNumber>
    </recommendedName>
</protein>
<dbReference type="Pfam" id="PF08284">
    <property type="entry name" value="RVP_2"/>
    <property type="match status" value="1"/>
</dbReference>
<dbReference type="PANTHER" id="PTHR15503">
    <property type="entry name" value="LDOC1 RELATED"/>
    <property type="match status" value="1"/>
</dbReference>
<evidence type="ECO:0000256" key="3">
    <source>
        <dbReference type="ARBA" id="ARBA00022695"/>
    </source>
</evidence>
<dbReference type="SUPFAM" id="SSF50630">
    <property type="entry name" value="Acid proteases"/>
    <property type="match status" value="1"/>
</dbReference>
<dbReference type="InterPro" id="IPR032567">
    <property type="entry name" value="RTL1-rel"/>
</dbReference>
<dbReference type="InterPro" id="IPR056924">
    <property type="entry name" value="SH3_Tf2-1"/>
</dbReference>
<dbReference type="EMBL" id="BQNB010013640">
    <property type="protein sequence ID" value="GJT18484.1"/>
    <property type="molecule type" value="Genomic_DNA"/>
</dbReference>
<dbReference type="EC" id="2.7.7.49" evidence="1"/>
<dbReference type="InterPro" id="IPR043502">
    <property type="entry name" value="DNA/RNA_pol_sf"/>
</dbReference>
<feature type="region of interest" description="Disordered" evidence="9">
    <location>
        <begin position="1249"/>
        <end position="1291"/>
    </location>
</feature>
<keyword evidence="7 11" id="KW-0695">RNA-directed DNA polymerase</keyword>
<reference evidence="11" key="2">
    <citation type="submission" date="2022-01" db="EMBL/GenBank/DDBJ databases">
        <authorList>
            <person name="Yamashiro T."/>
            <person name="Shiraishi A."/>
            <person name="Satake H."/>
            <person name="Nakayama K."/>
        </authorList>
    </citation>
    <scope>NUCLEOTIDE SEQUENCE</scope>
</reference>
<dbReference type="InterPro" id="IPR000477">
    <property type="entry name" value="RT_dom"/>
</dbReference>
<evidence type="ECO:0000256" key="8">
    <source>
        <dbReference type="PROSITE-ProRule" id="PRU00047"/>
    </source>
</evidence>
<evidence type="ECO:0000259" key="10">
    <source>
        <dbReference type="PROSITE" id="PS50158"/>
    </source>
</evidence>
<dbReference type="CDD" id="cd00303">
    <property type="entry name" value="retropepsin_like"/>
    <property type="match status" value="1"/>
</dbReference>
<dbReference type="GO" id="GO:0003964">
    <property type="term" value="F:RNA-directed DNA polymerase activity"/>
    <property type="evidence" value="ECO:0007669"/>
    <property type="project" value="UniProtKB-KW"/>
</dbReference>
<feature type="compositionally biased region" description="Basic and acidic residues" evidence="9">
    <location>
        <begin position="17"/>
        <end position="27"/>
    </location>
</feature>
<dbReference type="PROSITE" id="PS50158">
    <property type="entry name" value="ZF_CCHC"/>
    <property type="match status" value="1"/>
</dbReference>
<evidence type="ECO:0000313" key="11">
    <source>
        <dbReference type="EMBL" id="GJT18484.1"/>
    </source>
</evidence>
<dbReference type="Gene3D" id="3.30.70.270">
    <property type="match status" value="2"/>
</dbReference>
<evidence type="ECO:0000256" key="6">
    <source>
        <dbReference type="ARBA" id="ARBA00022801"/>
    </source>
</evidence>
<dbReference type="InterPro" id="IPR021109">
    <property type="entry name" value="Peptidase_aspartic_dom_sf"/>
</dbReference>
<dbReference type="InterPro" id="IPR036875">
    <property type="entry name" value="Znf_CCHC_sf"/>
</dbReference>
<gene>
    <name evidence="11" type="ORF">Tco_0877190</name>
</gene>
<dbReference type="Proteomes" id="UP001151760">
    <property type="component" value="Unassembled WGS sequence"/>
</dbReference>
<dbReference type="InterPro" id="IPR043128">
    <property type="entry name" value="Rev_trsase/Diguanyl_cyclase"/>
</dbReference>
<keyword evidence="8" id="KW-0479">Metal-binding</keyword>
<keyword evidence="6" id="KW-0378">Hydrolase</keyword>
<keyword evidence="12" id="KW-1185">Reference proteome</keyword>
<keyword evidence="8" id="KW-0862">Zinc</keyword>
<dbReference type="CDD" id="cd01647">
    <property type="entry name" value="RT_LTR"/>
    <property type="match status" value="1"/>
</dbReference>
<keyword evidence="5" id="KW-0255">Endonuclease</keyword>
<dbReference type="SMART" id="SM00343">
    <property type="entry name" value="ZnF_C2HC"/>
    <property type="match status" value="2"/>
</dbReference>
<dbReference type="Pfam" id="PF24626">
    <property type="entry name" value="SH3_Tf2-1"/>
    <property type="match status" value="1"/>
</dbReference>
<dbReference type="InterPro" id="IPR041373">
    <property type="entry name" value="RT_RNaseH"/>
</dbReference>
<evidence type="ECO:0000256" key="9">
    <source>
        <dbReference type="SAM" id="MobiDB-lite"/>
    </source>
</evidence>
<feature type="domain" description="CCHC-type" evidence="10">
    <location>
        <begin position="114"/>
        <end position="129"/>
    </location>
</feature>
<dbReference type="SUPFAM" id="SSF56672">
    <property type="entry name" value="DNA/RNA polymerases"/>
    <property type="match status" value="1"/>
</dbReference>
<feature type="region of interest" description="Disordered" evidence="9">
    <location>
        <begin position="17"/>
        <end position="41"/>
    </location>
</feature>
<dbReference type="Pfam" id="PF00078">
    <property type="entry name" value="RVT_1"/>
    <property type="match status" value="1"/>
</dbReference>
<evidence type="ECO:0000313" key="12">
    <source>
        <dbReference type="Proteomes" id="UP001151760"/>
    </source>
</evidence>
<sequence length="1371" mass="154304">MDQKLKGYVVKNAENKRRLEVNQRDNHGQQPPFKRPNVRGQNVARAHTAGNNKRKPYNGSLPLCNKCKLHHEGPCTVRCGKCNKVRHLTRDCKVINSTTSTKRGQIVIQRVFTCFECGRQGHYMSDCPKLKDQNLGNKAGNNNEVGEARGKAYVLGGLDANPDSIVVKGTFLLNNHYASMIFDSGADRSFVSTTFSTLLDITPDTLDVSYVVELADGRISKTDTILKGCTLGLLGHPFNIDLMPVELGSFDVIIGMDWLANHHAVIICDEKIGFLEDLPGLPPTRQVEFQIDLVPGAAPVAHAPYRLAPSELQELSTQLQELSDKGFIRPSSSPWGAPVLFVKKKDIFFWMCIDYRKLNKLTVKNRYPLWRIDDLFDQLQGSRVYCKIDLRSGYHQLRVLEEDIPKTSFRTRYSHYEFQVMPFGLTNAPAVFMDMMNRLSKVQFLGHVIDSEGIHVDPAKIESIKDWASPKTPTDIRQFLGLAGCYRRFIEGSENFVVYCDASRKGLGTVLMKREKVIAYASRQLNIQKNNYTTHDLELGAKELNIRQRRWLEMLSDYDCEIRYHQGKANVVADALSRKERIKPLRVRALVLTIGLNLPVQILNAQVKARKEENFGSKYMCGMIKKLEQRTDETLCLDRRSWIPCRVGDAQLTGSELVHETNEKIIHIKKHIQAARDRQKSYADRRCKPLEFKVGDKVMLKVVGTLAYRLELPEQLSRVHSPFHVSNLKKCFVDEPLAIPLDEIQIDDKFHFIEELVEIMDREVKRLKQICIPIVMDAPIISISYDSSEECVELSCIRVGTVSVVSPSGVLDLVDYSSSSDSDPLEDSLPPVPDLPLVSPFLCSDDSEADISPFGSSSHDTLAPSSEYLLAPVVASPGIRRRRAILIRPEEDIPVGRLYRTYPGGPCRALIVRKSVRPLSSHCLALRYTSHHLDHFTFGSSSHSSSDHSSSGHSISGILYLDIHHQTPPMLIHLHHKHLFIDHLLGLHDVVRLLDVGGLHHCLPLTYRLHQSHWSPTALVPSPTHDSRLIALNPADLLLPRKRFRDSYSPEDSGEEHMEVDTSDAEAVADVGISDGVAAHPEDSIDMGVEIAASDVREDDEEFEAEASAADTRKIDVDPLAIGDSSESSRRGIPDLEDTIYDIVHYMSELVASRKRASLVERIGSLRLEYLKVRAILSIERDRIDILCWHMTLSHEEFRQVRSDRDDTRKRLRRHHLLQYGLPEASEELVNRRVKEALVSYEATRAANSLEAENQIQNGSDGDNGNGGNGNGENGNGGNGNPNENGRGDRPVARECTYQDFMKCQPLNFKGTEGVVGLIKRFEKMETVFHISNCPEKYQVKYATCTLLNSALTWWNSHKRAIGPEAPFAMS</sequence>
<organism evidence="11 12">
    <name type="scientific">Tanacetum coccineum</name>
    <dbReference type="NCBI Taxonomy" id="301880"/>
    <lineage>
        <taxon>Eukaryota</taxon>
        <taxon>Viridiplantae</taxon>
        <taxon>Streptophyta</taxon>
        <taxon>Embryophyta</taxon>
        <taxon>Tracheophyta</taxon>
        <taxon>Spermatophyta</taxon>
        <taxon>Magnoliopsida</taxon>
        <taxon>eudicotyledons</taxon>
        <taxon>Gunneridae</taxon>
        <taxon>Pentapetalae</taxon>
        <taxon>asterids</taxon>
        <taxon>campanulids</taxon>
        <taxon>Asterales</taxon>
        <taxon>Asteraceae</taxon>
        <taxon>Asteroideae</taxon>
        <taxon>Anthemideae</taxon>
        <taxon>Anthemidinae</taxon>
        <taxon>Tanacetum</taxon>
    </lineage>
</organism>
<reference evidence="11" key="1">
    <citation type="journal article" date="2022" name="Int. J. Mol. Sci.">
        <title>Draft Genome of Tanacetum Coccineum: Genomic Comparison of Closely Related Tanacetum-Family Plants.</title>
        <authorList>
            <person name="Yamashiro T."/>
            <person name="Shiraishi A."/>
            <person name="Nakayama K."/>
            <person name="Satake H."/>
        </authorList>
    </citation>
    <scope>NUCLEOTIDE SEQUENCE</scope>
</reference>
<keyword evidence="3" id="KW-0548">Nucleotidyltransferase</keyword>
<dbReference type="Gene3D" id="2.40.70.10">
    <property type="entry name" value="Acid Proteases"/>
    <property type="match status" value="1"/>
</dbReference>
<evidence type="ECO:0000256" key="5">
    <source>
        <dbReference type="ARBA" id="ARBA00022759"/>
    </source>
</evidence>
<comment type="caution">
    <text evidence="11">The sequence shown here is derived from an EMBL/GenBank/DDBJ whole genome shotgun (WGS) entry which is preliminary data.</text>
</comment>
<name>A0ABQ5BW65_9ASTR</name>
<dbReference type="PANTHER" id="PTHR15503:SF45">
    <property type="entry name" value="RNA-DIRECTED DNA POLYMERASE HOMOLOG"/>
    <property type="match status" value="1"/>
</dbReference>
<accession>A0ABQ5BW65</accession>
<dbReference type="Gene3D" id="4.10.60.10">
    <property type="entry name" value="Zinc finger, CCHC-type"/>
    <property type="match status" value="1"/>
</dbReference>
<dbReference type="Gene3D" id="3.10.10.10">
    <property type="entry name" value="HIV Type 1 Reverse Transcriptase, subunit A, domain 1"/>
    <property type="match status" value="1"/>
</dbReference>
<proteinExistence type="predicted"/>
<keyword evidence="8" id="KW-0863">Zinc-finger</keyword>
<dbReference type="InterPro" id="IPR001878">
    <property type="entry name" value="Znf_CCHC"/>
</dbReference>
<evidence type="ECO:0000256" key="7">
    <source>
        <dbReference type="ARBA" id="ARBA00022918"/>
    </source>
</evidence>
<evidence type="ECO:0000256" key="4">
    <source>
        <dbReference type="ARBA" id="ARBA00022722"/>
    </source>
</evidence>